<comment type="caution">
    <text evidence="2">The sequence shown here is derived from an EMBL/GenBank/DDBJ whole genome shotgun (WGS) entry which is preliminary data.</text>
</comment>
<proteinExistence type="predicted"/>
<keyword evidence="1" id="KW-1133">Transmembrane helix</keyword>
<protein>
    <submittedName>
        <fullName evidence="2">Oxidoreductase</fullName>
    </submittedName>
</protein>
<name>A0ABP8ULJ0_9ACTN</name>
<dbReference type="Proteomes" id="UP001501442">
    <property type="component" value="Unassembled WGS sequence"/>
</dbReference>
<gene>
    <name evidence="2" type="ORF">GCM10023196_074600</name>
</gene>
<dbReference type="EMBL" id="BAABHK010000013">
    <property type="protein sequence ID" value="GAA4634160.1"/>
    <property type="molecule type" value="Genomic_DNA"/>
</dbReference>
<reference evidence="3" key="1">
    <citation type="journal article" date="2019" name="Int. J. Syst. Evol. Microbiol.">
        <title>The Global Catalogue of Microorganisms (GCM) 10K type strain sequencing project: providing services to taxonomists for standard genome sequencing and annotation.</title>
        <authorList>
            <consortium name="The Broad Institute Genomics Platform"/>
            <consortium name="The Broad Institute Genome Sequencing Center for Infectious Disease"/>
            <person name="Wu L."/>
            <person name="Ma J."/>
        </authorList>
    </citation>
    <scope>NUCLEOTIDE SEQUENCE [LARGE SCALE GENOMIC DNA]</scope>
    <source>
        <strain evidence="3">JCM 17939</strain>
    </source>
</reference>
<organism evidence="2 3">
    <name type="scientific">Actinoallomurus vinaceus</name>
    <dbReference type="NCBI Taxonomy" id="1080074"/>
    <lineage>
        <taxon>Bacteria</taxon>
        <taxon>Bacillati</taxon>
        <taxon>Actinomycetota</taxon>
        <taxon>Actinomycetes</taxon>
        <taxon>Streptosporangiales</taxon>
        <taxon>Thermomonosporaceae</taxon>
        <taxon>Actinoallomurus</taxon>
    </lineage>
</organism>
<evidence type="ECO:0000313" key="2">
    <source>
        <dbReference type="EMBL" id="GAA4634160.1"/>
    </source>
</evidence>
<feature type="transmembrane region" description="Helical" evidence="1">
    <location>
        <begin position="561"/>
        <end position="585"/>
    </location>
</feature>
<keyword evidence="1" id="KW-0812">Transmembrane</keyword>
<keyword evidence="1" id="KW-0472">Membrane</keyword>
<keyword evidence="3" id="KW-1185">Reference proteome</keyword>
<evidence type="ECO:0000256" key="1">
    <source>
        <dbReference type="SAM" id="Phobius"/>
    </source>
</evidence>
<sequence length="588" mass="63316">MRIKQLTASERKLAEAFSIGERLRLGSGDPGRGGAWGSDRTIRAEVIRQLLVSVTPPSRAGVPAVRITGARIVGTLDLRFASVTHPLSLRSCHIAGTLDLHGVRSREIDLHGSHLREGLYASTAFIDGHLLLTDTVIDKTVRLIATRIAGALFMDGARLGDPGGGPGGPVFEADRLQVDADLLCRDGFHANGEVRFPGARIGDSIDFDGATLSNPKACALAAPRIVVGGDFLARNSFSANGSIDVEGATVEGRLDLDGARLSDPGGYALRGARLTVQGEMRCTAGFTAHGELRLLNARIIGPLILDGARILNPHRIGLHASGLAADGMYCRDDFTVEGSVRLSGARITGPLDFSRACFKDDSALSLGCWWLTARELILRPAVPPGGTVDLRYAQLGLLEYAPGALPGTLRLDGLTYNAIAPSTSVDAGLAWLDRTPPDFRPQPYEQLAETYRRTGNDAYARNVLLAKERRRRSGLPLPIKVWGFLQDATVGYGYRPWRAAGWLALMLVIGTVAFHTRHPVAAEPGKAPPFNPFIYTLDLLLPIIDLGQRKAYLPPAGWQQWLMYGFVVVGWILATTIAAGITRALRRQ</sequence>
<evidence type="ECO:0000313" key="3">
    <source>
        <dbReference type="Proteomes" id="UP001501442"/>
    </source>
</evidence>
<dbReference type="RefSeq" id="WP_345437146.1">
    <property type="nucleotide sequence ID" value="NZ_BAABHK010000013.1"/>
</dbReference>
<accession>A0ABP8ULJ0</accession>